<protein>
    <submittedName>
        <fullName evidence="2">ROK family protein</fullName>
    </submittedName>
</protein>
<organism evidence="2 3">
    <name type="scientific">Aquibacillus halophilus</name>
    <dbReference type="NCBI Taxonomy" id="930132"/>
    <lineage>
        <taxon>Bacteria</taxon>
        <taxon>Bacillati</taxon>
        <taxon>Bacillota</taxon>
        <taxon>Bacilli</taxon>
        <taxon>Bacillales</taxon>
        <taxon>Bacillaceae</taxon>
        <taxon>Aquibacillus</taxon>
    </lineage>
</organism>
<keyword evidence="3" id="KW-1185">Reference proteome</keyword>
<dbReference type="Proteomes" id="UP000799092">
    <property type="component" value="Unassembled WGS sequence"/>
</dbReference>
<evidence type="ECO:0000313" key="3">
    <source>
        <dbReference type="Proteomes" id="UP000799092"/>
    </source>
</evidence>
<proteinExistence type="inferred from homology"/>
<gene>
    <name evidence="2" type="ORF">GH741_00545</name>
</gene>
<dbReference type="SUPFAM" id="SSF53067">
    <property type="entry name" value="Actin-like ATPase domain"/>
    <property type="match status" value="1"/>
</dbReference>
<name>A0A6A8DBM1_9BACI</name>
<dbReference type="Pfam" id="PF00480">
    <property type="entry name" value="ROK"/>
    <property type="match status" value="1"/>
</dbReference>
<reference evidence="2" key="1">
    <citation type="submission" date="2019-11" db="EMBL/GenBank/DDBJ databases">
        <authorList>
            <person name="Li J."/>
        </authorList>
    </citation>
    <scope>NUCLEOTIDE SEQUENCE</scope>
    <source>
        <strain evidence="2">B6B</strain>
    </source>
</reference>
<dbReference type="RefSeq" id="WP_153734827.1">
    <property type="nucleotide sequence ID" value="NZ_WJNG01000001.1"/>
</dbReference>
<dbReference type="OrthoDB" id="9795247at2"/>
<dbReference type="InterPro" id="IPR043129">
    <property type="entry name" value="ATPase_NBD"/>
</dbReference>
<comment type="caution">
    <text evidence="2">The sequence shown here is derived from an EMBL/GenBank/DDBJ whole genome shotgun (WGS) entry which is preliminary data.</text>
</comment>
<evidence type="ECO:0000256" key="1">
    <source>
        <dbReference type="ARBA" id="ARBA00006479"/>
    </source>
</evidence>
<dbReference type="InterPro" id="IPR000600">
    <property type="entry name" value="ROK"/>
</dbReference>
<accession>A0A6A8DBM1</accession>
<evidence type="ECO:0000313" key="2">
    <source>
        <dbReference type="EMBL" id="MRH41161.1"/>
    </source>
</evidence>
<comment type="similarity">
    <text evidence="1">Belongs to the ROK (NagC/XylR) family.</text>
</comment>
<dbReference type="AlphaFoldDB" id="A0A6A8DBM1"/>
<dbReference type="Gene3D" id="3.30.420.40">
    <property type="match status" value="2"/>
</dbReference>
<dbReference type="PANTHER" id="PTHR18964">
    <property type="entry name" value="ROK (REPRESSOR, ORF, KINASE) FAMILY"/>
    <property type="match status" value="1"/>
</dbReference>
<sequence length="293" mass="31740">MKLVGVDIGGTSIKLCISNEKGVIEFFKEYDSESKKGGKYLVEKLIKIISEFSDFDAIGISTAGQVDNLKGEITYANENIPNYTGTKLKQILESRFHVPVEVENDVKAAALGEKNYGSGKDFTDFLCLTYGTGVGGAIVMDSKLYHGSNRIAGEFGHIITHPSGLPCVCGGSGCYEMYASVTALVKKSIEVNGLYHNGRIIIDHYNQGNSMLEKVVEDWINEIAIGLISLIHAFNPHAIIIGGGIMERKEIVNMVSFRVKQLIIESFSEIKIINASLGNKAGVMGAISLHLSG</sequence>
<dbReference type="CDD" id="cd24068">
    <property type="entry name" value="ASKHA_NBD_ROK_FnNanK-like"/>
    <property type="match status" value="1"/>
</dbReference>
<dbReference type="EMBL" id="WJNG01000001">
    <property type="protein sequence ID" value="MRH41161.1"/>
    <property type="molecule type" value="Genomic_DNA"/>
</dbReference>
<dbReference type="PANTHER" id="PTHR18964:SF165">
    <property type="entry name" value="BETA-GLUCOSIDE KINASE"/>
    <property type="match status" value="1"/>
</dbReference>